<sequence>MSGQVDLVAILTPVPGKIDELIQGLAVLNKHVEDNEKDVLRYELFKQTNGPDGAECLVYIEVYKNKEALDAHRQSEVYAQVQKVGAETKVLAAPPDIKILEHVGGFGSR</sequence>
<dbReference type="SUPFAM" id="SSF54909">
    <property type="entry name" value="Dimeric alpha+beta barrel"/>
    <property type="match status" value="1"/>
</dbReference>
<dbReference type="Gene3D" id="3.30.70.100">
    <property type="match status" value="1"/>
</dbReference>
<dbReference type="PROSITE" id="PS51725">
    <property type="entry name" value="ABM"/>
    <property type="match status" value="1"/>
</dbReference>
<evidence type="ECO:0000313" key="2">
    <source>
        <dbReference type="EMBL" id="KAG0649694.1"/>
    </source>
</evidence>
<dbReference type="InterPro" id="IPR007138">
    <property type="entry name" value="ABM_dom"/>
</dbReference>
<dbReference type="PANTHER" id="PTHR40624:SF1">
    <property type="entry name" value="BIOSYNTHESIS MONOOXYGENASE, PUTATIVE (AFU_ORTHOLOGUE AFUA_1G12025)-RELATED"/>
    <property type="match status" value="1"/>
</dbReference>
<dbReference type="OrthoDB" id="10011777at2759"/>
<gene>
    <name evidence="2" type="ORF">D0Z07_3707</name>
</gene>
<organism evidence="2 3">
    <name type="scientific">Hyphodiscus hymeniophilus</name>
    <dbReference type="NCBI Taxonomy" id="353542"/>
    <lineage>
        <taxon>Eukaryota</taxon>
        <taxon>Fungi</taxon>
        <taxon>Dikarya</taxon>
        <taxon>Ascomycota</taxon>
        <taxon>Pezizomycotina</taxon>
        <taxon>Leotiomycetes</taxon>
        <taxon>Helotiales</taxon>
        <taxon>Hyphodiscaceae</taxon>
        <taxon>Hyphodiscus</taxon>
    </lineage>
</organism>
<proteinExistence type="predicted"/>
<dbReference type="Pfam" id="PF03992">
    <property type="entry name" value="ABM"/>
    <property type="match status" value="1"/>
</dbReference>
<evidence type="ECO:0000313" key="3">
    <source>
        <dbReference type="Proteomes" id="UP000785200"/>
    </source>
</evidence>
<protein>
    <recommendedName>
        <fullName evidence="1">ABM domain-containing protein</fullName>
    </recommendedName>
</protein>
<name>A0A9P7AY73_9HELO</name>
<comment type="caution">
    <text evidence="2">The sequence shown here is derived from an EMBL/GenBank/DDBJ whole genome shotgun (WGS) entry which is preliminary data.</text>
</comment>
<feature type="domain" description="ABM" evidence="1">
    <location>
        <begin position="5"/>
        <end position="100"/>
    </location>
</feature>
<dbReference type="PANTHER" id="PTHR40624">
    <property type="entry name" value="BIOSYNTHESIS MONOOXYGENASE, PUTATIVE (AFU_ORTHOLOGUE AFUA_1G12025)-RELATED"/>
    <property type="match status" value="1"/>
</dbReference>
<accession>A0A9P7AY73</accession>
<keyword evidence="3" id="KW-1185">Reference proteome</keyword>
<reference evidence="2" key="1">
    <citation type="submission" date="2019-07" db="EMBL/GenBank/DDBJ databases">
        <title>Hyphodiscus hymeniophilus genome sequencing and assembly.</title>
        <authorList>
            <person name="Kramer G."/>
            <person name="Nodwell J."/>
        </authorList>
    </citation>
    <scope>NUCLEOTIDE SEQUENCE</scope>
    <source>
        <strain evidence="2">ATCC 34498</strain>
    </source>
</reference>
<dbReference type="EMBL" id="VNKQ01000007">
    <property type="protein sequence ID" value="KAG0649694.1"/>
    <property type="molecule type" value="Genomic_DNA"/>
</dbReference>
<dbReference type="AlphaFoldDB" id="A0A9P7AY73"/>
<evidence type="ECO:0000259" key="1">
    <source>
        <dbReference type="PROSITE" id="PS51725"/>
    </source>
</evidence>
<dbReference type="Proteomes" id="UP000785200">
    <property type="component" value="Unassembled WGS sequence"/>
</dbReference>
<dbReference type="InterPro" id="IPR011008">
    <property type="entry name" value="Dimeric_a/b-barrel"/>
</dbReference>